<accession>X1AGB3</accession>
<organism evidence="1">
    <name type="scientific">marine sediment metagenome</name>
    <dbReference type="NCBI Taxonomy" id="412755"/>
    <lineage>
        <taxon>unclassified sequences</taxon>
        <taxon>metagenomes</taxon>
        <taxon>ecological metagenomes</taxon>
    </lineage>
</organism>
<proteinExistence type="predicted"/>
<reference evidence="1" key="1">
    <citation type="journal article" date="2014" name="Front. Microbiol.">
        <title>High frequency of phylogenetically diverse reductive dehalogenase-homologous genes in deep subseafloor sedimentary metagenomes.</title>
        <authorList>
            <person name="Kawai M."/>
            <person name="Futagami T."/>
            <person name="Toyoda A."/>
            <person name="Takaki Y."/>
            <person name="Nishi S."/>
            <person name="Hori S."/>
            <person name="Arai W."/>
            <person name="Tsubouchi T."/>
            <person name="Morono Y."/>
            <person name="Uchiyama I."/>
            <person name="Ito T."/>
            <person name="Fujiyama A."/>
            <person name="Inagaki F."/>
            <person name="Takami H."/>
        </authorList>
    </citation>
    <scope>NUCLEOTIDE SEQUENCE</scope>
    <source>
        <strain evidence="1">Expedition CK06-06</strain>
    </source>
</reference>
<gene>
    <name evidence="1" type="ORF">S01H4_15358</name>
</gene>
<dbReference type="AlphaFoldDB" id="X1AGB3"/>
<evidence type="ECO:0000313" key="1">
    <source>
        <dbReference type="EMBL" id="GAG68817.1"/>
    </source>
</evidence>
<protein>
    <submittedName>
        <fullName evidence="1">Uncharacterized protein</fullName>
    </submittedName>
</protein>
<sequence>MYNTFPNMTLKEIRSLIQFWSGDVSGEMKSDFYDVAINKSQDKFAELGLIMGKWAKCNAVGDQQDYQLYSYVLKLLRVYVYDSDNSYYKPIPSIEIAYLDKTNPKWRSATSQTVPDYYYLEGRRLGFYPMFDDDVTTGIMIDFLRKGTSLSADAHESLIPSQHHHYLAMEAFILLFPDSPRIPAFRDMLKDGYSIMRTYTTEQNLGIRNIIQPRT</sequence>
<name>X1AGB3_9ZZZZ</name>
<comment type="caution">
    <text evidence="1">The sequence shown here is derived from an EMBL/GenBank/DDBJ whole genome shotgun (WGS) entry which is preliminary data.</text>
</comment>
<dbReference type="EMBL" id="BART01006732">
    <property type="protein sequence ID" value="GAG68817.1"/>
    <property type="molecule type" value="Genomic_DNA"/>
</dbReference>